<gene>
    <name evidence="2" type="ORF">GS429_11960</name>
</gene>
<evidence type="ECO:0000313" key="3">
    <source>
        <dbReference type="Proteomes" id="UP000434101"/>
    </source>
</evidence>
<dbReference type="OrthoDB" id="157642at2157"/>
<feature type="transmembrane region" description="Helical" evidence="1">
    <location>
        <begin position="121"/>
        <end position="145"/>
    </location>
</feature>
<sequence>MTGTDDETITRRPTVVLSAATIAAVLAAVLAIGAGADSALAFGLLGAVCLAAGVVRGLPTALDVGAVVLFIGVVVGGLEQTAVEPTVIGTIATVIAWDLGHSAVDLGEQLGRESRTARLEAVQIVSSLLVGLLSGTVGYAVYVVAGGGQPVAAAVLLLLAAVLITIGLGTQRGRSANWSGS</sequence>
<dbReference type="Pfam" id="PF24363">
    <property type="entry name" value="DUF7519"/>
    <property type="match status" value="1"/>
</dbReference>
<comment type="caution">
    <text evidence="2">The sequence shown here is derived from an EMBL/GenBank/DDBJ whole genome shotgun (WGS) entry which is preliminary data.</text>
</comment>
<dbReference type="AlphaFoldDB" id="A0A6B0VMR7"/>
<dbReference type="Proteomes" id="UP000434101">
    <property type="component" value="Unassembled WGS sequence"/>
</dbReference>
<keyword evidence="1" id="KW-0812">Transmembrane</keyword>
<keyword evidence="1" id="KW-0472">Membrane</keyword>
<feature type="transmembrane region" description="Helical" evidence="1">
    <location>
        <begin position="15"/>
        <end position="32"/>
    </location>
</feature>
<protein>
    <submittedName>
        <fullName evidence="2">Uncharacterized protein</fullName>
    </submittedName>
</protein>
<dbReference type="RefSeq" id="WP_160065591.1">
    <property type="nucleotide sequence ID" value="NZ_WUYX01000037.1"/>
</dbReference>
<keyword evidence="1" id="KW-1133">Transmembrane helix</keyword>
<reference evidence="2 3" key="1">
    <citation type="submission" date="2020-01" db="EMBL/GenBank/DDBJ databases">
        <title>Natronorubrum sp. JWXQ-INN 674 isolated from Inner Mongolia Autonomous Region of China.</title>
        <authorList>
            <person name="Xue Q."/>
        </authorList>
    </citation>
    <scope>NUCLEOTIDE SEQUENCE [LARGE SCALE GENOMIC DNA]</scope>
    <source>
        <strain evidence="2 3">JWXQ-INN-674</strain>
    </source>
</reference>
<feature type="transmembrane region" description="Helical" evidence="1">
    <location>
        <begin position="39"/>
        <end position="55"/>
    </location>
</feature>
<accession>A0A6B0VMR7</accession>
<organism evidence="2 3">
    <name type="scientific">Natronorubrum halalkaliphilum</name>
    <dbReference type="NCBI Taxonomy" id="2691917"/>
    <lineage>
        <taxon>Archaea</taxon>
        <taxon>Methanobacteriati</taxon>
        <taxon>Methanobacteriota</taxon>
        <taxon>Stenosarchaea group</taxon>
        <taxon>Halobacteria</taxon>
        <taxon>Halobacteriales</taxon>
        <taxon>Natrialbaceae</taxon>
        <taxon>Natronorubrum</taxon>
    </lineage>
</organism>
<evidence type="ECO:0000313" key="2">
    <source>
        <dbReference type="EMBL" id="MXV62768.1"/>
    </source>
</evidence>
<keyword evidence="3" id="KW-1185">Reference proteome</keyword>
<dbReference type="InterPro" id="IPR055941">
    <property type="entry name" value="DUF7519"/>
</dbReference>
<dbReference type="EMBL" id="WUYX01000037">
    <property type="protein sequence ID" value="MXV62768.1"/>
    <property type="molecule type" value="Genomic_DNA"/>
</dbReference>
<evidence type="ECO:0000256" key="1">
    <source>
        <dbReference type="SAM" id="Phobius"/>
    </source>
</evidence>
<feature type="transmembrane region" description="Helical" evidence="1">
    <location>
        <begin position="151"/>
        <end position="169"/>
    </location>
</feature>
<name>A0A6B0VMR7_9EURY</name>
<proteinExistence type="predicted"/>